<dbReference type="Proteomes" id="UP001212841">
    <property type="component" value="Unassembled WGS sequence"/>
</dbReference>
<feature type="compositionally biased region" description="Basic and acidic residues" evidence="2">
    <location>
        <begin position="597"/>
        <end position="608"/>
    </location>
</feature>
<keyword evidence="4" id="KW-1185">Reference proteome</keyword>
<name>A0AAD5S6B9_9FUNG</name>
<feature type="compositionally biased region" description="Acidic residues" evidence="2">
    <location>
        <begin position="629"/>
        <end position="638"/>
    </location>
</feature>
<feature type="region of interest" description="Disordered" evidence="2">
    <location>
        <begin position="1"/>
        <end position="273"/>
    </location>
</feature>
<feature type="compositionally biased region" description="Basic and acidic residues" evidence="2">
    <location>
        <begin position="75"/>
        <end position="103"/>
    </location>
</feature>
<keyword evidence="1" id="KW-0175">Coiled coil</keyword>
<organism evidence="3 4">
    <name type="scientific">Rhizophlyctis rosea</name>
    <dbReference type="NCBI Taxonomy" id="64517"/>
    <lineage>
        <taxon>Eukaryota</taxon>
        <taxon>Fungi</taxon>
        <taxon>Fungi incertae sedis</taxon>
        <taxon>Chytridiomycota</taxon>
        <taxon>Chytridiomycota incertae sedis</taxon>
        <taxon>Chytridiomycetes</taxon>
        <taxon>Rhizophlyctidales</taxon>
        <taxon>Rhizophlyctidaceae</taxon>
        <taxon>Rhizophlyctis</taxon>
    </lineage>
</organism>
<feature type="compositionally biased region" description="Polar residues" evidence="2">
    <location>
        <begin position="504"/>
        <end position="514"/>
    </location>
</feature>
<feature type="coiled-coil region" evidence="1">
    <location>
        <begin position="395"/>
        <end position="422"/>
    </location>
</feature>
<accession>A0AAD5S6B9</accession>
<feature type="compositionally biased region" description="Polar residues" evidence="2">
    <location>
        <begin position="219"/>
        <end position="229"/>
    </location>
</feature>
<protein>
    <submittedName>
        <fullName evidence="3">Uncharacterized protein</fullName>
    </submittedName>
</protein>
<evidence type="ECO:0000313" key="3">
    <source>
        <dbReference type="EMBL" id="KAJ3046527.1"/>
    </source>
</evidence>
<feature type="coiled-coil region" evidence="1">
    <location>
        <begin position="454"/>
        <end position="485"/>
    </location>
</feature>
<feature type="compositionally biased region" description="Basic and acidic residues" evidence="2">
    <location>
        <begin position="48"/>
        <end position="59"/>
    </location>
</feature>
<dbReference type="AlphaFoldDB" id="A0AAD5S6B9"/>
<feature type="compositionally biased region" description="Basic and acidic residues" evidence="2">
    <location>
        <begin position="21"/>
        <end position="39"/>
    </location>
</feature>
<comment type="caution">
    <text evidence="3">The sequence shown here is derived from an EMBL/GenBank/DDBJ whole genome shotgun (WGS) entry which is preliminary data.</text>
</comment>
<feature type="compositionally biased region" description="Basic and acidic residues" evidence="2">
    <location>
        <begin position="134"/>
        <end position="161"/>
    </location>
</feature>
<feature type="region of interest" description="Disordered" evidence="2">
    <location>
        <begin position="499"/>
        <end position="640"/>
    </location>
</feature>
<feature type="compositionally biased region" description="Basic and acidic residues" evidence="2">
    <location>
        <begin position="558"/>
        <end position="576"/>
    </location>
</feature>
<evidence type="ECO:0000256" key="2">
    <source>
        <dbReference type="SAM" id="MobiDB-lite"/>
    </source>
</evidence>
<proteinExistence type="predicted"/>
<gene>
    <name evidence="3" type="ORF">HK097_000777</name>
</gene>
<feature type="compositionally biased region" description="Low complexity" evidence="2">
    <location>
        <begin position="173"/>
        <end position="185"/>
    </location>
</feature>
<feature type="compositionally biased region" description="Basic and acidic residues" evidence="2">
    <location>
        <begin position="186"/>
        <end position="209"/>
    </location>
</feature>
<evidence type="ECO:0000313" key="4">
    <source>
        <dbReference type="Proteomes" id="UP001212841"/>
    </source>
</evidence>
<dbReference type="EMBL" id="JADGJD010001148">
    <property type="protein sequence ID" value="KAJ3046527.1"/>
    <property type="molecule type" value="Genomic_DNA"/>
</dbReference>
<evidence type="ECO:0000256" key="1">
    <source>
        <dbReference type="SAM" id="Coils"/>
    </source>
</evidence>
<sequence length="664" mass="75101">MFRKKEKAPAAAAVPPTQVKVETKPVDKADKSKEPKLPSKEITASKGDISKRIINDPKALKGRTSRTTSQINLVADKDKKGKDKGKKPAEKDVKREEPPREQPKPVAFEIPLKDAPPPSNKNRAEQPISPPGPERQESRQALDNRRPKGNEQPPKEQRLESPPHSPRSRRGSARSVKSTKSFFSSKGEEREKTPAHDLKSKPGAREKTPGYDLNRPSDTHTTQHPFKSPQTPPRPSSARRRAAAAAARSRPTQIPTSRYRLRQKRTHAPSPPTLADAILQSLHTLQRTRATQHYAPPPSKHSRIQDEDDEDIAHAMRGATDEDKVRLLSVRLEKEKERRMRAEYERVEMGKQVGGLRKRVLREAERAKALPKVTSVVPTSVEANLNLRYMFKKSLDVEREKYAKLEAENRSLHGRIKNLETQILKKGVTLEHQSHRTNEILYWRNKHRDLESSKHATEDLVASLRKQLERETKDKQRVAGELETLRQWQSAQLRVNFGMEKSESGTGHRSSVTTAGGPGKMPLGRGRSVMSPVMESPRTGIMSPPSEKLQKPRLRSKLTSERSDSPTHSSDEDHPKPFKSKTATKKRDVADYVQPPDAHDTLKHHPEQGAKSTNQKQKPRHPHTPDFSEAGEDTEDEDERLREAKIRLAYDAWVLNKEKEEGGK</sequence>
<reference evidence="3" key="1">
    <citation type="submission" date="2020-05" db="EMBL/GenBank/DDBJ databases">
        <title>Phylogenomic resolution of chytrid fungi.</title>
        <authorList>
            <person name="Stajich J.E."/>
            <person name="Amses K."/>
            <person name="Simmons R."/>
            <person name="Seto K."/>
            <person name="Myers J."/>
            <person name="Bonds A."/>
            <person name="Quandt C.A."/>
            <person name="Barry K."/>
            <person name="Liu P."/>
            <person name="Grigoriev I."/>
            <person name="Longcore J.E."/>
            <person name="James T.Y."/>
        </authorList>
    </citation>
    <scope>NUCLEOTIDE SEQUENCE</scope>
    <source>
        <strain evidence="3">JEL0318</strain>
    </source>
</reference>